<keyword evidence="2 11" id="KW-0436">Ligase</keyword>
<dbReference type="InterPro" id="IPR050062">
    <property type="entry name" value="Pro-tRNA_synthetase"/>
</dbReference>
<dbReference type="InterPro" id="IPR045864">
    <property type="entry name" value="aa-tRNA-synth_II/BPL/LPL"/>
</dbReference>
<dbReference type="InterPro" id="IPR004154">
    <property type="entry name" value="Anticodon-bd"/>
</dbReference>
<name>A0A6M2DI79_XENCH</name>
<evidence type="ECO:0000256" key="9">
    <source>
        <dbReference type="ARBA" id="ARBA00071545"/>
    </source>
</evidence>
<dbReference type="GO" id="GO:0006433">
    <property type="term" value="P:prolyl-tRNA aminoacylation"/>
    <property type="evidence" value="ECO:0007669"/>
    <property type="project" value="InterPro"/>
</dbReference>
<dbReference type="Gene3D" id="3.40.50.800">
    <property type="entry name" value="Anticodon-binding domain"/>
    <property type="match status" value="1"/>
</dbReference>
<dbReference type="Pfam" id="PF00587">
    <property type="entry name" value="tRNA-synt_2b"/>
    <property type="match status" value="1"/>
</dbReference>
<dbReference type="InterPro" id="IPR006195">
    <property type="entry name" value="aa-tRNA-synth_II"/>
</dbReference>
<evidence type="ECO:0000256" key="5">
    <source>
        <dbReference type="ARBA" id="ARBA00022917"/>
    </source>
</evidence>
<dbReference type="EMBL" id="GIIL01001015">
    <property type="protein sequence ID" value="NOV44741.1"/>
    <property type="molecule type" value="Transcribed_RNA"/>
</dbReference>
<feature type="domain" description="Aminoacyl-transfer RNA synthetases class-II family profile" evidence="10">
    <location>
        <begin position="25"/>
        <end position="323"/>
    </location>
</feature>
<dbReference type="InterPro" id="IPR033730">
    <property type="entry name" value="ProRS_core_prok"/>
</dbReference>
<organism evidence="11">
    <name type="scientific">Xenopsylla cheopis</name>
    <name type="common">Oriental rat flea</name>
    <name type="synonym">Pulex cheopis</name>
    <dbReference type="NCBI Taxonomy" id="163159"/>
    <lineage>
        <taxon>Eukaryota</taxon>
        <taxon>Metazoa</taxon>
        <taxon>Ecdysozoa</taxon>
        <taxon>Arthropoda</taxon>
        <taxon>Hexapoda</taxon>
        <taxon>Insecta</taxon>
        <taxon>Pterygota</taxon>
        <taxon>Neoptera</taxon>
        <taxon>Endopterygota</taxon>
        <taxon>Siphonaptera</taxon>
        <taxon>Pulicidae</taxon>
        <taxon>Xenopsyllinae</taxon>
        <taxon>Xenopsylla</taxon>
    </lineage>
</organism>
<dbReference type="PROSITE" id="PS50862">
    <property type="entry name" value="AA_TRNA_LIGASE_II"/>
    <property type="match status" value="1"/>
</dbReference>
<evidence type="ECO:0000259" key="10">
    <source>
        <dbReference type="PROSITE" id="PS50862"/>
    </source>
</evidence>
<dbReference type="SUPFAM" id="SSF55681">
    <property type="entry name" value="Class II aaRS and biotin synthetases"/>
    <property type="match status" value="1"/>
</dbReference>
<dbReference type="GO" id="GO:0005524">
    <property type="term" value="F:ATP binding"/>
    <property type="evidence" value="ECO:0007669"/>
    <property type="project" value="UniProtKB-KW"/>
</dbReference>
<dbReference type="EC" id="6.1.1.15" evidence="1"/>
<comment type="catalytic activity">
    <reaction evidence="8">
        <text>tRNA(Pro) + L-proline + ATP = L-prolyl-tRNA(Pro) + AMP + diphosphate</text>
        <dbReference type="Rhea" id="RHEA:14305"/>
        <dbReference type="Rhea" id="RHEA-COMP:9700"/>
        <dbReference type="Rhea" id="RHEA-COMP:9702"/>
        <dbReference type="ChEBI" id="CHEBI:30616"/>
        <dbReference type="ChEBI" id="CHEBI:33019"/>
        <dbReference type="ChEBI" id="CHEBI:60039"/>
        <dbReference type="ChEBI" id="CHEBI:78442"/>
        <dbReference type="ChEBI" id="CHEBI:78532"/>
        <dbReference type="ChEBI" id="CHEBI:456215"/>
        <dbReference type="EC" id="6.1.1.15"/>
    </reaction>
</comment>
<evidence type="ECO:0000256" key="4">
    <source>
        <dbReference type="ARBA" id="ARBA00022840"/>
    </source>
</evidence>
<evidence type="ECO:0000256" key="1">
    <source>
        <dbReference type="ARBA" id="ARBA00012831"/>
    </source>
</evidence>
<sequence>MNRLSKIFQPLLIIPKNAQISPNKDVLISKSQKLLTDVGIIRSGAPGSYHLLPLGERVLTKLCNLIDKYMQRIEAQKIYMPSITSADLWKATGRLDNSELFTLQDRHERTYVLGPTHEESITALIASLAPLSYKMFPIKLYQISSKYRDEIKPRFGLLRAREFIMKDLYTFDINKEEALKSYELVNEAYFDLFTELNVPFVKVEADGGTIGGTLSHEYHILADVGEDRLLNCNDCGFLSKSESIDDIKDCPECKTKNVLNRKGIEVGHSFYLEDRYTKPLDANFLSVSGKPQVLQMGCHGLGVSRIIAATLEALSSAKELRWPLKIAPYIVCIVTPKKGSKEEDKCAVLADSLYKDLTVMDSLKNDVVVDDRTAMTIGKRLREAKRTGYPFIIVVGEAANTDHPLYELHDTINETETKVSKEGVIDFLKQRLDWTIQKM</sequence>
<dbReference type="InterPro" id="IPR036621">
    <property type="entry name" value="Anticodon-bd_dom_sf"/>
</dbReference>
<dbReference type="Pfam" id="PF03129">
    <property type="entry name" value="HGTP_anticodon"/>
    <property type="match status" value="1"/>
</dbReference>
<dbReference type="Gene3D" id="3.30.930.10">
    <property type="entry name" value="Bira Bifunctional Protein, Domain 2"/>
    <property type="match status" value="1"/>
</dbReference>
<dbReference type="SUPFAM" id="SSF52954">
    <property type="entry name" value="Class II aaRS ABD-related"/>
    <property type="match status" value="1"/>
</dbReference>
<dbReference type="PANTHER" id="PTHR42753:SF10">
    <property type="entry name" value="PROLINE--TRNA LIGASE, MITOCHONDRIAL-RELATED"/>
    <property type="match status" value="1"/>
</dbReference>
<keyword evidence="4" id="KW-0067">ATP-binding</keyword>
<evidence type="ECO:0000256" key="3">
    <source>
        <dbReference type="ARBA" id="ARBA00022741"/>
    </source>
</evidence>
<evidence type="ECO:0000256" key="7">
    <source>
        <dbReference type="ARBA" id="ARBA00029731"/>
    </source>
</evidence>
<accession>A0A6M2DI79</accession>
<dbReference type="GO" id="GO:0005739">
    <property type="term" value="C:mitochondrion"/>
    <property type="evidence" value="ECO:0007669"/>
    <property type="project" value="TreeGrafter"/>
</dbReference>
<keyword evidence="6" id="KW-0030">Aminoacyl-tRNA synthetase</keyword>
<dbReference type="AlphaFoldDB" id="A0A6M2DI79"/>
<evidence type="ECO:0000313" key="11">
    <source>
        <dbReference type="EMBL" id="NOV44741.1"/>
    </source>
</evidence>
<reference evidence="11" key="1">
    <citation type="submission" date="2020-03" db="EMBL/GenBank/DDBJ databases">
        <title>Transcriptomic Profiling of the Digestive Tract of the Rat Flea, Xenopsylla cheopis, Following Blood Feeding and Infection with Yersinia pestis.</title>
        <authorList>
            <person name="Bland D.M."/>
            <person name="Martens C.A."/>
            <person name="Virtaneva K."/>
            <person name="Kanakabandi K."/>
            <person name="Long D."/>
            <person name="Rosenke R."/>
            <person name="Saturday G.A."/>
            <person name="Hoyt F.H."/>
            <person name="Bruno D.P."/>
            <person name="Ribeiro J.M.C."/>
            <person name="Hinnebusch J."/>
        </authorList>
    </citation>
    <scope>NUCLEOTIDE SEQUENCE</scope>
</reference>
<keyword evidence="5" id="KW-0648">Protein biosynthesis</keyword>
<dbReference type="FunFam" id="3.30.930.10:FF:000042">
    <property type="entry name" value="probable proline--tRNA ligase, mitochondrial"/>
    <property type="match status" value="1"/>
</dbReference>
<dbReference type="InterPro" id="IPR002314">
    <property type="entry name" value="aa-tRNA-synt_IIb"/>
</dbReference>
<keyword evidence="3" id="KW-0547">Nucleotide-binding</keyword>
<evidence type="ECO:0000256" key="2">
    <source>
        <dbReference type="ARBA" id="ARBA00022598"/>
    </source>
</evidence>
<dbReference type="PANTHER" id="PTHR42753">
    <property type="entry name" value="MITOCHONDRIAL RIBOSOME PROTEIN L39/PROLYL-TRNA LIGASE FAMILY MEMBER"/>
    <property type="match status" value="1"/>
</dbReference>
<dbReference type="InterPro" id="IPR002316">
    <property type="entry name" value="Pro-tRNA-ligase_IIa"/>
</dbReference>
<dbReference type="PRINTS" id="PR01046">
    <property type="entry name" value="TRNASYNTHPRO"/>
</dbReference>
<evidence type="ECO:0000256" key="8">
    <source>
        <dbReference type="ARBA" id="ARBA00047671"/>
    </source>
</evidence>
<proteinExistence type="predicted"/>
<protein>
    <recommendedName>
        <fullName evidence="9">Probable proline--tRNA ligase, mitochondrial</fullName>
        <ecNumber evidence="1">6.1.1.15</ecNumber>
    </recommendedName>
    <alternativeName>
        <fullName evidence="7">Prolyl-tRNA synthetase</fullName>
    </alternativeName>
</protein>
<evidence type="ECO:0000256" key="6">
    <source>
        <dbReference type="ARBA" id="ARBA00023146"/>
    </source>
</evidence>
<dbReference type="GO" id="GO:0004827">
    <property type="term" value="F:proline-tRNA ligase activity"/>
    <property type="evidence" value="ECO:0007669"/>
    <property type="project" value="UniProtKB-EC"/>
</dbReference>
<dbReference type="CDD" id="cd00779">
    <property type="entry name" value="ProRS_core_prok"/>
    <property type="match status" value="1"/>
</dbReference>